<evidence type="ECO:0000313" key="3">
    <source>
        <dbReference type="Proteomes" id="UP001059934"/>
    </source>
</evidence>
<protein>
    <recommendedName>
        <fullName evidence="4">Flp family type IVb pilin</fullName>
    </recommendedName>
</protein>
<evidence type="ECO:0000313" key="2">
    <source>
        <dbReference type="EMBL" id="UVW34755.1"/>
    </source>
</evidence>
<sequence>MDFVEQVGGDLLNIAMQCGVALLFVVAAAFFAAVTGNINNSLGKFCTASGSIGNPPINNRS</sequence>
<accession>A0ABY5TN25</accession>
<organism evidence="2 3">
    <name type="scientific">SAR92 clade bacterium H455</name>
    <dbReference type="NCBI Taxonomy" id="2974818"/>
    <lineage>
        <taxon>Bacteria</taxon>
        <taxon>Pseudomonadati</taxon>
        <taxon>Pseudomonadota</taxon>
        <taxon>Gammaproteobacteria</taxon>
        <taxon>Cellvibrionales</taxon>
        <taxon>Porticoccaceae</taxon>
        <taxon>SAR92 clade</taxon>
    </lineage>
</organism>
<gene>
    <name evidence="2" type="ORF">NYF23_12170</name>
</gene>
<keyword evidence="1" id="KW-1133">Transmembrane helix</keyword>
<keyword evidence="3" id="KW-1185">Reference proteome</keyword>
<proteinExistence type="predicted"/>
<evidence type="ECO:0008006" key="4">
    <source>
        <dbReference type="Google" id="ProtNLM"/>
    </source>
</evidence>
<name>A0ABY5TN25_9GAMM</name>
<keyword evidence="1" id="KW-0472">Membrane</keyword>
<reference evidence="2" key="1">
    <citation type="submission" date="2022-08" db="EMBL/GenBank/DDBJ databases">
        <title>Catabolic pathway analysis in culturable SAR92 clade bacteria reveals their overlooked roles in DMSP degradation in coastal seas.</title>
        <authorList>
            <person name="He X."/>
            <person name="Zhang X."/>
            <person name="Zhang Y."/>
        </authorList>
    </citation>
    <scope>NUCLEOTIDE SEQUENCE</scope>
    <source>
        <strain evidence="2">H455</strain>
    </source>
</reference>
<keyword evidence="1" id="KW-0812">Transmembrane</keyword>
<feature type="transmembrane region" description="Helical" evidence="1">
    <location>
        <begin position="12"/>
        <end position="34"/>
    </location>
</feature>
<dbReference type="EMBL" id="CP103416">
    <property type="protein sequence ID" value="UVW34755.1"/>
    <property type="molecule type" value="Genomic_DNA"/>
</dbReference>
<dbReference type="Proteomes" id="UP001059934">
    <property type="component" value="Chromosome"/>
</dbReference>
<evidence type="ECO:0000256" key="1">
    <source>
        <dbReference type="SAM" id="Phobius"/>
    </source>
</evidence>